<accession>A0A172U1Y2</accession>
<sequence>MAANANAQNIRVTGRVVTDAGQPLVNATVLVSGSSSGVTTDTSGMYSISAPGNGSLVFSSIGFASQTVAINNRTTIDITLINTAQQLEQVVVVGYGTQRRRDVTGAVASIAGVELAKQPVQTPTQAIQGRVAGVQVISSGEPNSLPAVRIRGTGSTIAGVNPLYVVDGVLTDDIRNINNSDITSMEILKDASATAIYGMRAANGVVLITTKKGRPGKTSVTYDGMVGVREATDLVDMAGENQYAGYLNEASIYYGSGSPLVPSTALTGANTDWYDEILRTGFTQNHNVGLSGGNDKFTYYLSTGYLSDEGILEGNDYNRFTVRSNNDFTISKVFKLTTSASFAKGNANGANFNAFSNAYRAAPIVPAKENGKYGNTSAVGNVANPLVDIEKNYNQTLDDRIQGNFGLDIKPIAGLTLRSAMGIDLSYVKTTAYGYYYDGSIFLTPGGNQISVNQTLSLTKNDANRWIWDNTATYTKTIDKHNFTILGGVTAEEYKFNSIVGTANQVPGNKDQWFLNAGASGTQTVVNTGDKYARNSYLGRVNYSYNNRYLLTATIRADGTSRFSSDNRWGYFPSVALGWNMVDENFMSKQNLFSVLKLRGSWGQVGNDNIASSLYYSIARQNVPYFFDNTLFLGIQFPNINDKDLKWEITDEFNFGVDFTMLDKRLSGTIDYYDKKTDNALIYINLPAILGDADNKYLTNATTITNKGFELGLTWTDKIGKDWTYSINGNVAHNKNRIENLNGGQPLIGDLVGNYPVTKTDNGQPIASYFVLDNVGIFQSESEIAASAQKGARLGDLIYRDVSGPDGKPDGVINDLDRIYAGSYQPKVTYGINGTVGYRDFDLSINTYGLAGSKIYNGKKAARGTIQQTDNIEADVARHRWTPNNPNTDVPRATLGALPASTYFVESGDFFRINNLTVGYTFPSGKLEKARISSLRVYLTAQNLLTITPYTGFTPEMRAADDPAKPGAAVLNQGVDINTYPTTRTFAFGVNLGF</sequence>
<proteinExistence type="inferred from homology"/>
<keyword evidence="6 7" id="KW-0998">Cell outer membrane</keyword>
<evidence type="ECO:0000256" key="6">
    <source>
        <dbReference type="ARBA" id="ARBA00023237"/>
    </source>
</evidence>
<evidence type="ECO:0000313" key="9">
    <source>
        <dbReference type="EMBL" id="ANE53266.1"/>
    </source>
</evidence>
<evidence type="ECO:0000256" key="4">
    <source>
        <dbReference type="ARBA" id="ARBA00022692"/>
    </source>
</evidence>
<keyword evidence="4 7" id="KW-0812">Transmembrane</keyword>
<dbReference type="Proteomes" id="UP000077177">
    <property type="component" value="Chromosome"/>
</dbReference>
<dbReference type="NCBIfam" id="TIGR04057">
    <property type="entry name" value="SusC_RagA_signa"/>
    <property type="match status" value="1"/>
</dbReference>
<gene>
    <name evidence="9" type="ORF">SY85_01990</name>
</gene>
<dbReference type="InterPro" id="IPR037066">
    <property type="entry name" value="Plug_dom_sf"/>
</dbReference>
<keyword evidence="2 7" id="KW-0813">Transport</keyword>
<comment type="similarity">
    <text evidence="7">Belongs to the TonB-dependent receptor family.</text>
</comment>
<evidence type="ECO:0000259" key="8">
    <source>
        <dbReference type="Pfam" id="PF07715"/>
    </source>
</evidence>
<dbReference type="EMBL" id="CP011390">
    <property type="protein sequence ID" value="ANE53266.1"/>
    <property type="molecule type" value="Genomic_DNA"/>
</dbReference>
<reference evidence="9 10" key="2">
    <citation type="journal article" date="2016" name="Int. J. Syst. Evol. Microbiol.">
        <title>Flavisolibacter tropicus sp. nov., isolated from tropical soil.</title>
        <authorList>
            <person name="Lee J.J."/>
            <person name="Kang M.S."/>
            <person name="Kim G.S."/>
            <person name="Lee C.S."/>
            <person name="Lim S."/>
            <person name="Lee J."/>
            <person name="Roh S.H."/>
            <person name="Kang H."/>
            <person name="Ha J.M."/>
            <person name="Bae S."/>
            <person name="Jung H.Y."/>
            <person name="Kim M.K."/>
        </authorList>
    </citation>
    <scope>NUCLEOTIDE SEQUENCE [LARGE SCALE GENOMIC DNA]</scope>
    <source>
        <strain evidence="9 10">LCS9</strain>
    </source>
</reference>
<dbReference type="KEGG" id="fla:SY85_01990"/>
<dbReference type="Pfam" id="PF13715">
    <property type="entry name" value="CarbopepD_reg_2"/>
    <property type="match status" value="1"/>
</dbReference>
<dbReference type="SUPFAM" id="SSF56935">
    <property type="entry name" value="Porins"/>
    <property type="match status" value="1"/>
</dbReference>
<dbReference type="GO" id="GO:0009279">
    <property type="term" value="C:cell outer membrane"/>
    <property type="evidence" value="ECO:0007669"/>
    <property type="project" value="UniProtKB-SubCell"/>
</dbReference>
<dbReference type="AlphaFoldDB" id="A0A172U1Y2"/>
<dbReference type="Gene3D" id="2.40.170.20">
    <property type="entry name" value="TonB-dependent receptor, beta-barrel domain"/>
    <property type="match status" value="1"/>
</dbReference>
<dbReference type="Pfam" id="PF07715">
    <property type="entry name" value="Plug"/>
    <property type="match status" value="1"/>
</dbReference>
<evidence type="ECO:0000256" key="3">
    <source>
        <dbReference type="ARBA" id="ARBA00022452"/>
    </source>
</evidence>
<dbReference type="InterPro" id="IPR008969">
    <property type="entry name" value="CarboxyPept-like_regulatory"/>
</dbReference>
<evidence type="ECO:0000256" key="7">
    <source>
        <dbReference type="PROSITE-ProRule" id="PRU01360"/>
    </source>
</evidence>
<dbReference type="InterPro" id="IPR036942">
    <property type="entry name" value="Beta-barrel_TonB_sf"/>
</dbReference>
<dbReference type="SUPFAM" id="SSF49464">
    <property type="entry name" value="Carboxypeptidase regulatory domain-like"/>
    <property type="match status" value="1"/>
</dbReference>
<dbReference type="PROSITE" id="PS52016">
    <property type="entry name" value="TONB_DEPENDENT_REC_3"/>
    <property type="match status" value="1"/>
</dbReference>
<dbReference type="Gene3D" id="2.60.40.1120">
    <property type="entry name" value="Carboxypeptidase-like, regulatory domain"/>
    <property type="match status" value="1"/>
</dbReference>
<dbReference type="InterPro" id="IPR023997">
    <property type="entry name" value="TonB-dep_OMP_SusC/RagA_CS"/>
</dbReference>
<dbReference type="Gene3D" id="2.170.130.10">
    <property type="entry name" value="TonB-dependent receptor, plug domain"/>
    <property type="match status" value="1"/>
</dbReference>
<feature type="domain" description="TonB-dependent receptor plug" evidence="8">
    <location>
        <begin position="100"/>
        <end position="205"/>
    </location>
</feature>
<dbReference type="STRING" id="1492898.SY85_01990"/>
<dbReference type="InterPro" id="IPR023996">
    <property type="entry name" value="TonB-dep_OMP_SusC/RagA"/>
</dbReference>
<name>A0A172U1Y2_9BACT</name>
<dbReference type="PATRIC" id="fig|1492898.3.peg.435"/>
<dbReference type="NCBIfam" id="TIGR04056">
    <property type="entry name" value="OMP_RagA_SusC"/>
    <property type="match status" value="1"/>
</dbReference>
<evidence type="ECO:0000256" key="2">
    <source>
        <dbReference type="ARBA" id="ARBA00022448"/>
    </source>
</evidence>
<evidence type="ECO:0000256" key="1">
    <source>
        <dbReference type="ARBA" id="ARBA00004571"/>
    </source>
</evidence>
<evidence type="ECO:0000313" key="10">
    <source>
        <dbReference type="Proteomes" id="UP000077177"/>
    </source>
</evidence>
<keyword evidence="3 7" id="KW-1134">Transmembrane beta strand</keyword>
<keyword evidence="5 7" id="KW-0472">Membrane</keyword>
<protein>
    <recommendedName>
        <fullName evidence="8">TonB-dependent receptor plug domain-containing protein</fullName>
    </recommendedName>
</protein>
<keyword evidence="10" id="KW-1185">Reference proteome</keyword>
<organism evidence="9 10">
    <name type="scientific">Flavisolibacter tropicus</name>
    <dbReference type="NCBI Taxonomy" id="1492898"/>
    <lineage>
        <taxon>Bacteria</taxon>
        <taxon>Pseudomonadati</taxon>
        <taxon>Bacteroidota</taxon>
        <taxon>Chitinophagia</taxon>
        <taxon>Chitinophagales</taxon>
        <taxon>Chitinophagaceae</taxon>
        <taxon>Flavisolibacter</taxon>
    </lineage>
</organism>
<dbReference type="InterPro" id="IPR039426">
    <property type="entry name" value="TonB-dep_rcpt-like"/>
</dbReference>
<dbReference type="InterPro" id="IPR012910">
    <property type="entry name" value="Plug_dom"/>
</dbReference>
<reference evidence="10" key="1">
    <citation type="submission" date="2015-01" db="EMBL/GenBank/DDBJ databases">
        <title>Flavisolibacter sp./LCS9/ whole genome sequencing.</title>
        <authorList>
            <person name="Kim M.K."/>
            <person name="Srinivasan S."/>
            <person name="Lee J.-J."/>
        </authorList>
    </citation>
    <scope>NUCLEOTIDE SEQUENCE [LARGE SCALE GENOMIC DNA]</scope>
    <source>
        <strain evidence="10">LCS9</strain>
    </source>
</reference>
<evidence type="ECO:0000256" key="5">
    <source>
        <dbReference type="ARBA" id="ARBA00023136"/>
    </source>
</evidence>
<comment type="subcellular location">
    <subcellularLocation>
        <location evidence="1 7">Cell outer membrane</location>
        <topology evidence="1 7">Multi-pass membrane protein</topology>
    </subcellularLocation>
</comment>